<evidence type="ECO:0000256" key="2">
    <source>
        <dbReference type="SAM" id="SignalP"/>
    </source>
</evidence>
<reference evidence="3" key="1">
    <citation type="submission" date="2022-07" db="EMBL/GenBank/DDBJ databases">
        <title>Complete Genome Sequence of the Radioresistant Bacterium Deinococcus aetherius ST0316, Isolated from the Air Dust collected in Lower Stratosphere above Japan.</title>
        <authorList>
            <person name="Satoh K."/>
            <person name="Hagiwara K."/>
            <person name="Katsumata K."/>
            <person name="Kubo A."/>
            <person name="Yokobori S."/>
            <person name="Yamagishi A."/>
            <person name="Oono Y."/>
            <person name="Narumi I."/>
        </authorList>
    </citation>
    <scope>NUCLEOTIDE SEQUENCE</scope>
    <source>
        <strain evidence="3">ST0316</strain>
        <plasmid evidence="3">pDAETH-1</plasmid>
    </source>
</reference>
<keyword evidence="4" id="KW-1185">Reference proteome</keyword>
<dbReference type="InterPro" id="IPR017850">
    <property type="entry name" value="Alkaline_phosphatase_core_sf"/>
</dbReference>
<gene>
    <name evidence="3" type="ORF">DAETH_35200</name>
</gene>
<name>A0ABN6RMJ0_9DEIO</name>
<geneLocation type="plasmid" evidence="3 4">
    <name>pDAETH-1</name>
</geneLocation>
<dbReference type="InterPro" id="IPR001952">
    <property type="entry name" value="Alkaline_phosphatase"/>
</dbReference>
<dbReference type="SUPFAM" id="SSF53649">
    <property type="entry name" value="Alkaline phosphatase-like"/>
    <property type="match status" value="1"/>
</dbReference>
<dbReference type="Gene3D" id="3.40.720.10">
    <property type="entry name" value="Alkaline Phosphatase, subunit A"/>
    <property type="match status" value="1"/>
</dbReference>
<dbReference type="PANTHER" id="PTHR11596">
    <property type="entry name" value="ALKALINE PHOSPHATASE"/>
    <property type="match status" value="1"/>
</dbReference>
<dbReference type="EMBL" id="AP026561">
    <property type="protein sequence ID" value="BDP43551.1"/>
    <property type="molecule type" value="Genomic_DNA"/>
</dbReference>
<evidence type="ECO:0000256" key="1">
    <source>
        <dbReference type="RuleBase" id="RU003946"/>
    </source>
</evidence>
<dbReference type="PANTHER" id="PTHR11596:SF72">
    <property type="entry name" value="ALKALINE PHOSPHATASE"/>
    <property type="match status" value="1"/>
</dbReference>
<feature type="chain" id="PRO_5045317830" evidence="2">
    <location>
        <begin position="19"/>
        <end position="575"/>
    </location>
</feature>
<dbReference type="Proteomes" id="UP001064971">
    <property type="component" value="Plasmid pDAETH-1"/>
</dbReference>
<sequence>MKHFATLLTLALAGAAGAADVTIYPYDGARLLAGQRFDLRVEVAGLGAGEQPQITLDGRALTGAQQGSSGAGKAELILRDQSLPAGTHTLTVRTQGGVRSARWTAEGYARGARSAKNVILFIGDGMGWNTLNAAKLVAAGYDPRNGLPRGTLAIEADADGSATVTTSSYDSFIVDSANSASSLATGQKVQVNALNVYPDNTEDTLDNPRVETITEMLRRTRGSSVGIVTNTFGTDATPAAWAAHTRRRGDYSAIADQFFQGAAKPDVLLFGGSKDFIPQSAPGSRRKDNTDWIAQSQGLGFQFVSNRAELLKANGNKLFGLFNIDNFPSYLDRTVWQRPEMLGDFKDMPYLWEMTQKAVETLEKNPNGFFLMVEAGMIDKYEHPLDWTRAVWDVLELDKTVAWAKNYAKTHGDTLVVVTADHAHSFSVYGGFDTSKAASGREAVGIYEKAGFPTYGEGRDRNGLPLPATTNALAAGFAATPDYCETYRSREVFKEPTVKQGDVYVPNPEVCQEPGAFPRTGTLPRGTNNGVHSADPVPLFAFGPGASLFRNQIDQTEVFFTIARALGLNPERERR</sequence>
<protein>
    <submittedName>
        <fullName evidence="3">Alkaline phosphatase</fullName>
    </submittedName>
</protein>
<dbReference type="SMART" id="SM00098">
    <property type="entry name" value="alkPPc"/>
    <property type="match status" value="1"/>
</dbReference>
<feature type="signal peptide" evidence="2">
    <location>
        <begin position="1"/>
        <end position="18"/>
    </location>
</feature>
<keyword evidence="2" id="KW-0732">Signal</keyword>
<evidence type="ECO:0000313" key="4">
    <source>
        <dbReference type="Proteomes" id="UP001064971"/>
    </source>
</evidence>
<evidence type="ECO:0000313" key="3">
    <source>
        <dbReference type="EMBL" id="BDP43551.1"/>
    </source>
</evidence>
<dbReference type="PRINTS" id="PR00113">
    <property type="entry name" value="ALKPHPHTASE"/>
</dbReference>
<comment type="similarity">
    <text evidence="1">Belongs to the alkaline phosphatase family.</text>
</comment>
<dbReference type="RefSeq" id="WP_264778026.1">
    <property type="nucleotide sequence ID" value="NZ_AP026561.1"/>
</dbReference>
<dbReference type="CDD" id="cd16012">
    <property type="entry name" value="ALP"/>
    <property type="match status" value="1"/>
</dbReference>
<dbReference type="Pfam" id="PF00245">
    <property type="entry name" value="Alk_phosphatase"/>
    <property type="match status" value="1"/>
</dbReference>
<organism evidence="3 4">
    <name type="scientific">Deinococcus aetherius</name>
    <dbReference type="NCBI Taxonomy" id="200252"/>
    <lineage>
        <taxon>Bacteria</taxon>
        <taxon>Thermotogati</taxon>
        <taxon>Deinococcota</taxon>
        <taxon>Deinococci</taxon>
        <taxon>Deinococcales</taxon>
        <taxon>Deinococcaceae</taxon>
        <taxon>Deinococcus</taxon>
    </lineage>
</organism>
<proteinExistence type="inferred from homology"/>
<accession>A0ABN6RMJ0</accession>
<keyword evidence="3" id="KW-0614">Plasmid</keyword>